<keyword evidence="4" id="KW-1185">Reference proteome</keyword>
<protein>
    <submittedName>
        <fullName evidence="3">Glycosyltransferase family 2 protein</fullName>
    </submittedName>
</protein>
<keyword evidence="1" id="KW-0472">Membrane</keyword>
<dbReference type="EMBL" id="JAAVJI010000009">
    <property type="protein sequence ID" value="NJP02149.1"/>
    <property type="molecule type" value="Genomic_DNA"/>
</dbReference>
<evidence type="ECO:0000313" key="4">
    <source>
        <dbReference type="Proteomes" id="UP000746535"/>
    </source>
</evidence>
<evidence type="ECO:0000256" key="1">
    <source>
        <dbReference type="ARBA" id="ARBA00022519"/>
    </source>
</evidence>
<organism evidence="3 4">
    <name type="scientific">Pseudomonas quercus</name>
    <dbReference type="NCBI Taxonomy" id="2722792"/>
    <lineage>
        <taxon>Bacteria</taxon>
        <taxon>Pseudomonadati</taxon>
        <taxon>Pseudomonadota</taxon>
        <taxon>Gammaproteobacteria</taxon>
        <taxon>Pseudomonadales</taxon>
        <taxon>Pseudomonadaceae</taxon>
        <taxon>Pseudomonas</taxon>
    </lineage>
</organism>
<dbReference type="InterPro" id="IPR050256">
    <property type="entry name" value="Glycosyltransferase_2"/>
</dbReference>
<feature type="domain" description="Glycosyltransferase 2-like" evidence="2">
    <location>
        <begin position="4"/>
        <end position="109"/>
    </location>
</feature>
<name>A0ABX0YIY5_9PSED</name>
<keyword evidence="1" id="KW-0997">Cell inner membrane</keyword>
<dbReference type="PANTHER" id="PTHR48090:SF7">
    <property type="entry name" value="RFBJ PROTEIN"/>
    <property type="match status" value="1"/>
</dbReference>
<dbReference type="InterPro" id="IPR029044">
    <property type="entry name" value="Nucleotide-diphossugar_trans"/>
</dbReference>
<dbReference type="Pfam" id="PF00535">
    <property type="entry name" value="Glycos_transf_2"/>
    <property type="match status" value="1"/>
</dbReference>
<comment type="caution">
    <text evidence="3">The sequence shown here is derived from an EMBL/GenBank/DDBJ whole genome shotgun (WGS) entry which is preliminary data.</text>
</comment>
<evidence type="ECO:0000313" key="3">
    <source>
        <dbReference type="EMBL" id="NJP02149.1"/>
    </source>
</evidence>
<reference evidence="3 4" key="1">
    <citation type="submission" date="2020-03" db="EMBL/GenBank/DDBJ databases">
        <authorList>
            <person name="Wang L."/>
            <person name="He N."/>
            <person name="Li Y."/>
            <person name="Fang Y."/>
            <person name="Zhang F."/>
        </authorList>
    </citation>
    <scope>NUCLEOTIDE SEQUENCE [LARGE SCALE GENOMIC DNA]</scope>
    <source>
        <strain evidence="4">hsmgli-8</strain>
    </source>
</reference>
<proteinExistence type="predicted"/>
<keyword evidence="1" id="KW-1003">Cell membrane</keyword>
<dbReference type="PANTHER" id="PTHR48090">
    <property type="entry name" value="UNDECAPRENYL-PHOSPHATE 4-DEOXY-4-FORMAMIDO-L-ARABINOSE TRANSFERASE-RELATED"/>
    <property type="match status" value="1"/>
</dbReference>
<dbReference type="RefSeq" id="WP_168084723.1">
    <property type="nucleotide sequence ID" value="NZ_JAAVJI010000009.1"/>
</dbReference>
<dbReference type="Proteomes" id="UP000746535">
    <property type="component" value="Unassembled WGS sequence"/>
</dbReference>
<gene>
    <name evidence="3" type="ORF">HBH25_14965</name>
</gene>
<dbReference type="SUPFAM" id="SSF53448">
    <property type="entry name" value="Nucleotide-diphospho-sugar transferases"/>
    <property type="match status" value="1"/>
</dbReference>
<accession>A0ABX0YIY5</accession>
<dbReference type="CDD" id="cd04179">
    <property type="entry name" value="DPM_DPG-synthase_like"/>
    <property type="match status" value="1"/>
</dbReference>
<evidence type="ECO:0000259" key="2">
    <source>
        <dbReference type="Pfam" id="PF00535"/>
    </source>
</evidence>
<dbReference type="Gene3D" id="3.90.550.10">
    <property type="entry name" value="Spore Coat Polysaccharide Biosynthesis Protein SpsA, Chain A"/>
    <property type="match status" value="1"/>
</dbReference>
<sequence length="234" mass="26770">MKYSLVIPCYNEAKNIPLLLERCSLLVQEADIEIVIVDNGSSDNSASLLEELLPNYERCRSVRVPVNKGYGYGILEGLRSANGQIIGWTHADLQTDPCDVLNAIEIFENSASPLFVKGKRYGRPAADVIFTIGMSAFETILLQRPFWDINAQPTLFPKSFFLNWDEAPHDFSLDLYAYYKSKDCGLETRRFDVRFGERAHGVSHWNVNWQAKLKFIRRTVGFSLQLRKGLNKWK</sequence>
<dbReference type="InterPro" id="IPR001173">
    <property type="entry name" value="Glyco_trans_2-like"/>
</dbReference>